<organism evidence="2 3">
    <name type="scientific">Microbispora bryophytorum subsp. camponoti</name>
    <dbReference type="NCBI Taxonomy" id="1677852"/>
    <lineage>
        <taxon>Bacteria</taxon>
        <taxon>Bacillati</taxon>
        <taxon>Actinomycetota</taxon>
        <taxon>Actinomycetes</taxon>
        <taxon>Streptosporangiales</taxon>
        <taxon>Streptosporangiaceae</taxon>
        <taxon>Microbispora</taxon>
    </lineage>
</organism>
<keyword evidence="3" id="KW-1185">Reference proteome</keyword>
<gene>
    <name evidence="2" type="ORF">IEQ31_25440</name>
</gene>
<keyword evidence="1" id="KW-0472">Membrane</keyword>
<accession>A0ABR8L9T1</accession>
<comment type="caution">
    <text evidence="2">The sequence shown here is derived from an EMBL/GenBank/DDBJ whole genome shotgun (WGS) entry which is preliminary data.</text>
</comment>
<dbReference type="Proteomes" id="UP000653231">
    <property type="component" value="Unassembled WGS sequence"/>
</dbReference>
<dbReference type="RefSeq" id="WP_191053821.1">
    <property type="nucleotide sequence ID" value="NZ_JACXRZ010000021.1"/>
</dbReference>
<name>A0ABR8L9T1_9ACTN</name>
<evidence type="ECO:0000256" key="1">
    <source>
        <dbReference type="SAM" id="Phobius"/>
    </source>
</evidence>
<evidence type="ECO:0000313" key="2">
    <source>
        <dbReference type="EMBL" id="MBD3146509.1"/>
    </source>
</evidence>
<protein>
    <recommendedName>
        <fullName evidence="4">DUF5666 domain-containing protein</fullName>
    </recommendedName>
</protein>
<proteinExistence type="predicted"/>
<keyword evidence="1" id="KW-1133">Transmembrane helix</keyword>
<evidence type="ECO:0000313" key="3">
    <source>
        <dbReference type="Proteomes" id="UP000653231"/>
    </source>
</evidence>
<reference evidence="2 3" key="1">
    <citation type="submission" date="2020-09" db="EMBL/GenBank/DDBJ databases">
        <title>Actinomycete isolated from the Camponotus japonicus Mayr.</title>
        <authorList>
            <person name="Gong X."/>
        </authorList>
    </citation>
    <scope>NUCLEOTIDE SEQUENCE [LARGE SCALE GENOMIC DNA]</scope>
    <source>
        <strain evidence="2 3">2C-HV3</strain>
    </source>
</reference>
<sequence>MSRHDTEELLETSPFDDDLQQVLAARPARLGGSKLTLALAGGVLLVAGLLLGIQVQKLLGGSTPGRFPSRAAGAGAYAGAGQAPGGGGPGGAAGGGGAGGYARGAGGGGGFAGAGGGAGRRAGAGAGAGPGGTTFGTVKLVDGDKIYVQTVNGGVVTVTTSGGTKVQVTKQGKISDLKPGSFVTVAGTADAQGQVAATSVTEGSAMGRRAGS</sequence>
<dbReference type="EMBL" id="JACXRZ010000021">
    <property type="protein sequence ID" value="MBD3146509.1"/>
    <property type="molecule type" value="Genomic_DNA"/>
</dbReference>
<feature type="transmembrane region" description="Helical" evidence="1">
    <location>
        <begin position="35"/>
        <end position="53"/>
    </location>
</feature>
<keyword evidence="1" id="KW-0812">Transmembrane</keyword>
<evidence type="ECO:0008006" key="4">
    <source>
        <dbReference type="Google" id="ProtNLM"/>
    </source>
</evidence>